<evidence type="ECO:0000313" key="3">
    <source>
        <dbReference type="Proteomes" id="UP000199054"/>
    </source>
</evidence>
<dbReference type="AlphaFoldDB" id="A0A1H8FGM9"/>
<dbReference type="EMBL" id="FODE01000004">
    <property type="protein sequence ID" value="SEN30785.1"/>
    <property type="molecule type" value="Genomic_DNA"/>
</dbReference>
<evidence type="ECO:0000256" key="1">
    <source>
        <dbReference type="SAM" id="Phobius"/>
    </source>
</evidence>
<organism evidence="2 3">
    <name type="scientific">Paracoccus alcaliphilus</name>
    <dbReference type="NCBI Taxonomy" id="34002"/>
    <lineage>
        <taxon>Bacteria</taxon>
        <taxon>Pseudomonadati</taxon>
        <taxon>Pseudomonadota</taxon>
        <taxon>Alphaproteobacteria</taxon>
        <taxon>Rhodobacterales</taxon>
        <taxon>Paracoccaceae</taxon>
        <taxon>Paracoccus</taxon>
    </lineage>
</organism>
<proteinExistence type="predicted"/>
<protein>
    <submittedName>
        <fullName evidence="2">Uncharacterized protein</fullName>
    </submittedName>
</protein>
<gene>
    <name evidence="2" type="ORF">SAMN04489859_100445</name>
</gene>
<name>A0A1H8FGM9_9RHOB</name>
<evidence type="ECO:0000313" key="2">
    <source>
        <dbReference type="EMBL" id="SEN30785.1"/>
    </source>
</evidence>
<dbReference type="Proteomes" id="UP000199054">
    <property type="component" value="Unassembled WGS sequence"/>
</dbReference>
<keyword evidence="1" id="KW-0812">Transmembrane</keyword>
<accession>A0A1H8FGM9</accession>
<keyword evidence="1" id="KW-1133">Transmembrane helix</keyword>
<feature type="transmembrane region" description="Helical" evidence="1">
    <location>
        <begin position="30"/>
        <end position="50"/>
    </location>
</feature>
<dbReference type="STRING" id="34002.SAMN04489859_100445"/>
<reference evidence="2 3" key="1">
    <citation type="submission" date="2016-10" db="EMBL/GenBank/DDBJ databases">
        <authorList>
            <person name="de Groot N.N."/>
        </authorList>
    </citation>
    <scope>NUCLEOTIDE SEQUENCE [LARGE SCALE GENOMIC DNA]</scope>
    <source>
        <strain evidence="2 3">DSM 8512</strain>
    </source>
</reference>
<keyword evidence="3" id="KW-1185">Reference proteome</keyword>
<sequence>MGIMLFLPLTALAAFLVGLDRRGKGRILAFGFGSLATAVWLWVVVALVVVNRPF</sequence>
<keyword evidence="1" id="KW-0472">Membrane</keyword>